<accession>A0A9D3Y6E7</accession>
<evidence type="ECO:0000313" key="2">
    <source>
        <dbReference type="EMBL" id="KAH3694698.1"/>
    </source>
</evidence>
<organism evidence="2 3">
    <name type="scientific">Dreissena polymorpha</name>
    <name type="common">Zebra mussel</name>
    <name type="synonym">Mytilus polymorpha</name>
    <dbReference type="NCBI Taxonomy" id="45954"/>
    <lineage>
        <taxon>Eukaryota</taxon>
        <taxon>Metazoa</taxon>
        <taxon>Spiralia</taxon>
        <taxon>Lophotrochozoa</taxon>
        <taxon>Mollusca</taxon>
        <taxon>Bivalvia</taxon>
        <taxon>Autobranchia</taxon>
        <taxon>Heteroconchia</taxon>
        <taxon>Euheterodonta</taxon>
        <taxon>Imparidentia</taxon>
        <taxon>Neoheterodontei</taxon>
        <taxon>Myida</taxon>
        <taxon>Dreissenoidea</taxon>
        <taxon>Dreissenidae</taxon>
        <taxon>Dreissena</taxon>
    </lineage>
</organism>
<feature type="compositionally biased region" description="Polar residues" evidence="1">
    <location>
        <begin position="15"/>
        <end position="29"/>
    </location>
</feature>
<dbReference type="Proteomes" id="UP000828390">
    <property type="component" value="Unassembled WGS sequence"/>
</dbReference>
<name>A0A9D3Y6E7_DREPO</name>
<dbReference type="AlphaFoldDB" id="A0A9D3Y6E7"/>
<feature type="region of interest" description="Disordered" evidence="1">
    <location>
        <begin position="1"/>
        <end position="31"/>
    </location>
</feature>
<evidence type="ECO:0000313" key="3">
    <source>
        <dbReference type="Proteomes" id="UP000828390"/>
    </source>
</evidence>
<proteinExistence type="predicted"/>
<gene>
    <name evidence="2" type="ORF">DPMN_082139</name>
</gene>
<dbReference type="EMBL" id="JAIWYP010000016">
    <property type="protein sequence ID" value="KAH3694698.1"/>
    <property type="molecule type" value="Genomic_DNA"/>
</dbReference>
<evidence type="ECO:0000256" key="1">
    <source>
        <dbReference type="SAM" id="MobiDB-lite"/>
    </source>
</evidence>
<protein>
    <submittedName>
        <fullName evidence="2">Uncharacterized protein</fullName>
    </submittedName>
</protein>
<keyword evidence="3" id="KW-1185">Reference proteome</keyword>
<comment type="caution">
    <text evidence="2">The sequence shown here is derived from an EMBL/GenBank/DDBJ whole genome shotgun (WGS) entry which is preliminary data.</text>
</comment>
<sequence>MSQRLHPSEVHASATAPSISDTVATSKSAITERGDCDSNAAIASPIVTSETRAPMALKA</sequence>
<reference evidence="2" key="2">
    <citation type="submission" date="2020-11" db="EMBL/GenBank/DDBJ databases">
        <authorList>
            <person name="McCartney M.A."/>
            <person name="Auch B."/>
            <person name="Kono T."/>
            <person name="Mallez S."/>
            <person name="Becker A."/>
            <person name="Gohl D.M."/>
            <person name="Silverstein K.A.T."/>
            <person name="Koren S."/>
            <person name="Bechman K.B."/>
            <person name="Herman A."/>
            <person name="Abrahante J.E."/>
            <person name="Garbe J."/>
        </authorList>
    </citation>
    <scope>NUCLEOTIDE SEQUENCE</scope>
    <source>
        <strain evidence="2">Duluth1</strain>
        <tissue evidence="2">Whole animal</tissue>
    </source>
</reference>
<reference evidence="2" key="1">
    <citation type="journal article" date="2019" name="bioRxiv">
        <title>The Genome of the Zebra Mussel, Dreissena polymorpha: A Resource for Invasive Species Research.</title>
        <authorList>
            <person name="McCartney M.A."/>
            <person name="Auch B."/>
            <person name="Kono T."/>
            <person name="Mallez S."/>
            <person name="Zhang Y."/>
            <person name="Obille A."/>
            <person name="Becker A."/>
            <person name="Abrahante J.E."/>
            <person name="Garbe J."/>
            <person name="Badalamenti J.P."/>
            <person name="Herman A."/>
            <person name="Mangelson H."/>
            <person name="Liachko I."/>
            <person name="Sullivan S."/>
            <person name="Sone E.D."/>
            <person name="Koren S."/>
            <person name="Silverstein K.A.T."/>
            <person name="Beckman K.B."/>
            <person name="Gohl D.M."/>
        </authorList>
    </citation>
    <scope>NUCLEOTIDE SEQUENCE</scope>
    <source>
        <strain evidence="2">Duluth1</strain>
        <tissue evidence="2">Whole animal</tissue>
    </source>
</reference>